<sequence length="502" mass="57004">MSCFIVEVTSVDSLEVPKLLDFFIHPKIAASRTRAPCWTWVIKVHALRLACTIICISASPSCHLFLLVTSVRLVHSLLSRYLVFAISSHSKSAMALTCDDVTVLVAEHLDMDSMLAFMLSSRANYQLIKRHERSIVKAKIASMVFDPVLMPPFGALLSSCPPPQPDMNRNVLDPCTFAIAKELELRERQINTIFIPQSASPHGEIFLDGLNRLPSYQRLPPDQMECLVDGFKDACRVAARIADCEASVRFKTEKASKNVGYYEGGERRPIEHKVHLARQQFIRSLSPIRLAFLTLLRRLAGMKYARQQFREPYYSDTFWERITAFEETFIRHGTAVISALLLPSEPAKEPHRAQLEALSFGVGHSPPRHSSKPAEYYASQVDKVLREVLEYEGAYLMSSSPDQPEGDPRPIPDSLHMTVLHAFQASEENEVEQRLKTTNEKEDADGNWLFNIDVTVFDPDSDDAEEYVSPMMLRELDPRDALILKWIRSTRHNLARKHIRVD</sequence>
<name>A0AAN6TZP3_9PEZI</name>
<dbReference type="RefSeq" id="XP_062647493.1">
    <property type="nucleotide sequence ID" value="XM_062792928.1"/>
</dbReference>
<dbReference type="AlphaFoldDB" id="A0AAN6TZP3"/>
<dbReference type="GeneID" id="87829697"/>
<gene>
    <name evidence="1" type="ORF">N657DRAFT_645310</name>
</gene>
<accession>A0AAN6TZP3</accession>
<proteinExistence type="predicted"/>
<dbReference type="EMBL" id="MU853228">
    <property type="protein sequence ID" value="KAK4123722.1"/>
    <property type="molecule type" value="Genomic_DNA"/>
</dbReference>
<reference evidence="1" key="1">
    <citation type="journal article" date="2023" name="Mol. Phylogenet. Evol.">
        <title>Genome-scale phylogeny and comparative genomics of the fungal order Sordariales.</title>
        <authorList>
            <person name="Hensen N."/>
            <person name="Bonometti L."/>
            <person name="Westerberg I."/>
            <person name="Brannstrom I.O."/>
            <person name="Guillou S."/>
            <person name="Cros-Aarteil S."/>
            <person name="Calhoun S."/>
            <person name="Haridas S."/>
            <person name="Kuo A."/>
            <person name="Mondo S."/>
            <person name="Pangilinan J."/>
            <person name="Riley R."/>
            <person name="LaButti K."/>
            <person name="Andreopoulos B."/>
            <person name="Lipzen A."/>
            <person name="Chen C."/>
            <person name="Yan M."/>
            <person name="Daum C."/>
            <person name="Ng V."/>
            <person name="Clum A."/>
            <person name="Steindorff A."/>
            <person name="Ohm R.A."/>
            <person name="Martin F."/>
            <person name="Silar P."/>
            <person name="Natvig D.O."/>
            <person name="Lalanne C."/>
            <person name="Gautier V."/>
            <person name="Ament-Velasquez S.L."/>
            <person name="Kruys A."/>
            <person name="Hutchinson M.I."/>
            <person name="Powell A.J."/>
            <person name="Barry K."/>
            <person name="Miller A.N."/>
            <person name="Grigoriev I.V."/>
            <person name="Debuchy R."/>
            <person name="Gladieux P."/>
            <person name="Hiltunen Thoren M."/>
            <person name="Johannesson H."/>
        </authorList>
    </citation>
    <scope>NUCLEOTIDE SEQUENCE</scope>
    <source>
        <strain evidence="1">CBS 731.68</strain>
    </source>
</reference>
<evidence type="ECO:0000313" key="2">
    <source>
        <dbReference type="Proteomes" id="UP001302602"/>
    </source>
</evidence>
<evidence type="ECO:0000313" key="1">
    <source>
        <dbReference type="EMBL" id="KAK4123722.1"/>
    </source>
</evidence>
<comment type="caution">
    <text evidence="1">The sequence shown here is derived from an EMBL/GenBank/DDBJ whole genome shotgun (WGS) entry which is preliminary data.</text>
</comment>
<keyword evidence="2" id="KW-1185">Reference proteome</keyword>
<dbReference type="Proteomes" id="UP001302602">
    <property type="component" value="Unassembled WGS sequence"/>
</dbReference>
<reference evidence="1" key="2">
    <citation type="submission" date="2023-05" db="EMBL/GenBank/DDBJ databases">
        <authorList>
            <consortium name="Lawrence Berkeley National Laboratory"/>
            <person name="Steindorff A."/>
            <person name="Hensen N."/>
            <person name="Bonometti L."/>
            <person name="Westerberg I."/>
            <person name="Brannstrom I.O."/>
            <person name="Guillou S."/>
            <person name="Cros-Aarteil S."/>
            <person name="Calhoun S."/>
            <person name="Haridas S."/>
            <person name="Kuo A."/>
            <person name="Mondo S."/>
            <person name="Pangilinan J."/>
            <person name="Riley R."/>
            <person name="Labutti K."/>
            <person name="Andreopoulos B."/>
            <person name="Lipzen A."/>
            <person name="Chen C."/>
            <person name="Yanf M."/>
            <person name="Daum C."/>
            <person name="Ng V."/>
            <person name="Clum A."/>
            <person name="Ohm R."/>
            <person name="Martin F."/>
            <person name="Silar P."/>
            <person name="Natvig D."/>
            <person name="Lalanne C."/>
            <person name="Gautier V."/>
            <person name="Ament-Velasquez S.L."/>
            <person name="Kruys A."/>
            <person name="Hutchinson M.I."/>
            <person name="Powell A.J."/>
            <person name="Barry K."/>
            <person name="Miller A.N."/>
            <person name="Grigoriev I.V."/>
            <person name="Debuchy R."/>
            <person name="Gladieux P."/>
            <person name="Thoren M.H."/>
            <person name="Johannesson H."/>
        </authorList>
    </citation>
    <scope>NUCLEOTIDE SEQUENCE</scope>
    <source>
        <strain evidence="1">CBS 731.68</strain>
    </source>
</reference>
<protein>
    <submittedName>
        <fullName evidence="1">Uncharacterized protein</fullName>
    </submittedName>
</protein>
<organism evidence="1 2">
    <name type="scientific">Parathielavia appendiculata</name>
    <dbReference type="NCBI Taxonomy" id="2587402"/>
    <lineage>
        <taxon>Eukaryota</taxon>
        <taxon>Fungi</taxon>
        <taxon>Dikarya</taxon>
        <taxon>Ascomycota</taxon>
        <taxon>Pezizomycotina</taxon>
        <taxon>Sordariomycetes</taxon>
        <taxon>Sordariomycetidae</taxon>
        <taxon>Sordariales</taxon>
        <taxon>Chaetomiaceae</taxon>
        <taxon>Parathielavia</taxon>
    </lineage>
</organism>